<dbReference type="InterPro" id="IPR009057">
    <property type="entry name" value="Homeodomain-like_sf"/>
</dbReference>
<dbReference type="InterPro" id="IPR050109">
    <property type="entry name" value="HTH-type_TetR-like_transc_reg"/>
</dbReference>
<dbReference type="InterPro" id="IPR036271">
    <property type="entry name" value="Tet_transcr_reg_TetR-rel_C_sf"/>
</dbReference>
<dbReference type="InterPro" id="IPR001647">
    <property type="entry name" value="HTH_TetR"/>
</dbReference>
<reference evidence="2" key="1">
    <citation type="journal article" date="2021" name="Nat. Microbiol.">
        <title>Cocultivation of an ultrasmall environmental parasitic bacterium with lytic ability against bacteria associated with wastewater foams.</title>
        <authorList>
            <person name="Batinovic S."/>
            <person name="Rose J.J.A."/>
            <person name="Ratcliffe J."/>
            <person name="Seviour R.J."/>
            <person name="Petrovski S."/>
        </authorList>
    </citation>
    <scope>NUCLEOTIDE SEQUENCE</scope>
    <source>
        <strain evidence="2">CON44</strain>
    </source>
</reference>
<gene>
    <name evidence="2" type="ORF">GII30_03960</name>
</gene>
<dbReference type="RefSeq" id="WP_005188338.1">
    <property type="nucleotide sequence ID" value="NZ_CP045804.1"/>
</dbReference>
<dbReference type="Pfam" id="PF00440">
    <property type="entry name" value="TetR_N"/>
    <property type="match status" value="1"/>
</dbReference>
<dbReference type="GO" id="GO:0003700">
    <property type="term" value="F:DNA-binding transcription factor activity"/>
    <property type="evidence" value="ECO:0007669"/>
    <property type="project" value="TreeGrafter"/>
</dbReference>
<organism evidence="2">
    <name type="scientific">Gordonia amarae</name>
    <dbReference type="NCBI Taxonomy" id="36821"/>
    <lineage>
        <taxon>Bacteria</taxon>
        <taxon>Bacillati</taxon>
        <taxon>Actinomycetota</taxon>
        <taxon>Actinomycetes</taxon>
        <taxon>Mycobacteriales</taxon>
        <taxon>Gordoniaceae</taxon>
        <taxon>Gordonia</taxon>
    </lineage>
</organism>
<proteinExistence type="predicted"/>
<name>A0A857KU28_9ACTN</name>
<dbReference type="AlphaFoldDB" id="A0A857KU28"/>
<sequence length="232" mass="25075">MSGNEVHAEPAPDGRATRWDDHKTQRREAILNAAMLVVAEDGADASVRDIAQRAGVPRSVVYRVFTDRADLDEQLRVRILRDLSERLDPALDPHGTITEAIAFAVDSYIRWIVDYPRLHRFLSIGSRARREVGARTVTEAKADIATRVTGLAGAVLAANGVDTGLAESLAYGVVGLVDATVNRWLANPDHAIDADTLRGFLQSAIWNLIRGTFSDAGIDLQPTTSIAAVIAG</sequence>
<dbReference type="PROSITE" id="PS50977">
    <property type="entry name" value="HTH_TETR_2"/>
    <property type="match status" value="1"/>
</dbReference>
<dbReference type="PANTHER" id="PTHR30055">
    <property type="entry name" value="HTH-TYPE TRANSCRIPTIONAL REGULATOR RUTR"/>
    <property type="match status" value="1"/>
</dbReference>
<dbReference type="SUPFAM" id="SSF46689">
    <property type="entry name" value="Homeodomain-like"/>
    <property type="match status" value="1"/>
</dbReference>
<evidence type="ECO:0000256" key="1">
    <source>
        <dbReference type="ARBA" id="ARBA00023125"/>
    </source>
</evidence>
<keyword evidence="1" id="KW-0238">DNA-binding</keyword>
<evidence type="ECO:0000313" key="2">
    <source>
        <dbReference type="EMBL" id="QHN38448.1"/>
    </source>
</evidence>
<dbReference type="GO" id="GO:0000976">
    <property type="term" value="F:transcription cis-regulatory region binding"/>
    <property type="evidence" value="ECO:0007669"/>
    <property type="project" value="TreeGrafter"/>
</dbReference>
<accession>A0A857KU28</accession>
<dbReference type="PANTHER" id="PTHR30055:SF160">
    <property type="entry name" value="TRANSCRIPTIONAL REGULATORY PROTEIN (PROBABLY ASNC-FAMILY)-RELATED"/>
    <property type="match status" value="1"/>
</dbReference>
<protein>
    <submittedName>
        <fullName evidence="2">TetR family transcriptional regulator</fullName>
    </submittedName>
</protein>
<dbReference type="EMBL" id="CP045810">
    <property type="protein sequence ID" value="QHN38448.1"/>
    <property type="molecule type" value="Genomic_DNA"/>
</dbReference>
<dbReference type="Gene3D" id="1.10.357.10">
    <property type="entry name" value="Tetracycline Repressor, domain 2"/>
    <property type="match status" value="1"/>
</dbReference>
<dbReference type="SUPFAM" id="SSF48498">
    <property type="entry name" value="Tetracyclin repressor-like, C-terminal domain"/>
    <property type="match status" value="1"/>
</dbReference>